<dbReference type="PANTHER" id="PTHR16222:SF24">
    <property type="entry name" value="ADP-RIBOSYLHYDROLASE ARH3"/>
    <property type="match status" value="1"/>
</dbReference>
<dbReference type="GO" id="GO:0016787">
    <property type="term" value="F:hydrolase activity"/>
    <property type="evidence" value="ECO:0007669"/>
    <property type="project" value="UniProtKB-KW"/>
</dbReference>
<feature type="binding site" evidence="3">
    <location>
        <position position="140"/>
    </location>
    <ligand>
        <name>Mg(2+)</name>
        <dbReference type="ChEBI" id="CHEBI:18420"/>
        <label>1</label>
    </ligand>
</feature>
<feature type="binding site" evidence="3">
    <location>
        <position position="382"/>
    </location>
    <ligand>
        <name>Mg(2+)</name>
        <dbReference type="ChEBI" id="CHEBI:18420"/>
        <label>1</label>
    </ligand>
</feature>
<reference evidence="5" key="1">
    <citation type="submission" date="2016-10" db="EMBL/GenBank/DDBJ databases">
        <authorList>
            <person name="Varghese N."/>
            <person name="Submissions S."/>
        </authorList>
    </citation>
    <scope>NUCLEOTIDE SEQUENCE [LARGE SCALE GENOMIC DNA]</scope>
    <source>
        <strain evidence="5">IBRC-M 10403</strain>
    </source>
</reference>
<keyword evidence="5" id="KW-1185">Reference proteome</keyword>
<feature type="binding site" evidence="3">
    <location>
        <position position="380"/>
    </location>
    <ligand>
        <name>Mg(2+)</name>
        <dbReference type="ChEBI" id="CHEBI:18420"/>
        <label>1</label>
    </ligand>
</feature>
<name>A0A1G6R008_9PSEU</name>
<dbReference type="AlphaFoldDB" id="A0A1G6R008"/>
<evidence type="ECO:0000313" key="4">
    <source>
        <dbReference type="EMBL" id="SDC98000.1"/>
    </source>
</evidence>
<dbReference type="RefSeq" id="WP_228771631.1">
    <property type="nucleotide sequence ID" value="NZ_FMZZ01000006.1"/>
</dbReference>
<gene>
    <name evidence="4" type="ORF">SAMN05216174_10669</name>
</gene>
<dbReference type="Pfam" id="PF03747">
    <property type="entry name" value="ADP_ribosyl_GH"/>
    <property type="match status" value="1"/>
</dbReference>
<keyword evidence="2 4" id="KW-0378">Hydrolase</keyword>
<keyword evidence="3" id="KW-0460">Magnesium</keyword>
<dbReference type="EMBL" id="FMZZ01000006">
    <property type="protein sequence ID" value="SDC98000.1"/>
    <property type="molecule type" value="Genomic_DNA"/>
</dbReference>
<dbReference type="STRING" id="1271860.SAMN05216174_10669"/>
<evidence type="ECO:0000256" key="3">
    <source>
        <dbReference type="PIRSR" id="PIRSR605502-1"/>
    </source>
</evidence>
<dbReference type="GO" id="GO:0046872">
    <property type="term" value="F:metal ion binding"/>
    <property type="evidence" value="ECO:0007669"/>
    <property type="project" value="UniProtKB-KW"/>
</dbReference>
<protein>
    <submittedName>
        <fullName evidence="4">ADP-ribosylglycohydrolase</fullName>
    </submittedName>
</protein>
<dbReference type="InterPro" id="IPR036705">
    <property type="entry name" value="Ribosyl_crysJ1_sf"/>
</dbReference>
<dbReference type="InterPro" id="IPR005502">
    <property type="entry name" value="Ribosyl_crysJ1"/>
</dbReference>
<comment type="similarity">
    <text evidence="1">Belongs to the ADP-ribosylglycohydrolase family.</text>
</comment>
<keyword evidence="3" id="KW-0479">Metal-binding</keyword>
<dbReference type="PANTHER" id="PTHR16222">
    <property type="entry name" value="ADP-RIBOSYLGLYCOHYDROLASE"/>
    <property type="match status" value="1"/>
</dbReference>
<dbReference type="SUPFAM" id="SSF101478">
    <property type="entry name" value="ADP-ribosylglycohydrolase"/>
    <property type="match status" value="1"/>
</dbReference>
<dbReference type="InterPro" id="IPR050792">
    <property type="entry name" value="ADP-ribosylglycohydrolase"/>
</dbReference>
<feature type="binding site" evidence="3">
    <location>
        <position position="138"/>
    </location>
    <ligand>
        <name>Mg(2+)</name>
        <dbReference type="ChEBI" id="CHEBI:18420"/>
        <label>1</label>
    </ligand>
</feature>
<evidence type="ECO:0000313" key="5">
    <source>
        <dbReference type="Proteomes" id="UP000199501"/>
    </source>
</evidence>
<proteinExistence type="inferred from homology"/>
<evidence type="ECO:0000256" key="2">
    <source>
        <dbReference type="ARBA" id="ARBA00022801"/>
    </source>
</evidence>
<feature type="binding site" evidence="3">
    <location>
        <position position="139"/>
    </location>
    <ligand>
        <name>Mg(2+)</name>
        <dbReference type="ChEBI" id="CHEBI:18420"/>
        <label>1</label>
    </ligand>
</feature>
<dbReference type="Proteomes" id="UP000199501">
    <property type="component" value="Unassembled WGS sequence"/>
</dbReference>
<evidence type="ECO:0000256" key="1">
    <source>
        <dbReference type="ARBA" id="ARBA00010702"/>
    </source>
</evidence>
<dbReference type="Gene3D" id="1.10.4080.10">
    <property type="entry name" value="ADP-ribosylation/Crystallin J1"/>
    <property type="match status" value="1"/>
</dbReference>
<feature type="binding site" evidence="3">
    <location>
        <position position="383"/>
    </location>
    <ligand>
        <name>Mg(2+)</name>
        <dbReference type="ChEBI" id="CHEBI:18420"/>
        <label>1</label>
    </ligand>
</feature>
<accession>A0A1G6R008</accession>
<organism evidence="4 5">
    <name type="scientific">Actinokineospora iranica</name>
    <dbReference type="NCBI Taxonomy" id="1271860"/>
    <lineage>
        <taxon>Bacteria</taxon>
        <taxon>Bacillati</taxon>
        <taxon>Actinomycetota</taxon>
        <taxon>Actinomycetes</taxon>
        <taxon>Pseudonocardiales</taxon>
        <taxon>Pseudonocardiaceae</taxon>
        <taxon>Actinokineospora</taxon>
    </lineage>
</organism>
<sequence>MTVTDPNLTDPNLTDPNLTDADLAVLARLLRLQQAADARPIPPGPAKTLRVEVHIGADAAGRWFVTRNPVAPADPDSLRPVVARVDPRRWRGCVLAGAVADALGAPIEGKPLDQIRGLAGPAGITAMIPAYNGVGRITDDTQMTLFTLDALIRAHAQQRREGRSDVGYALQMAYQRWLHTQGVPWAKARGPRDTAETPDGWLIGVPGLFKRRAPGATCFFTLQEYGATGRAGTLAAPVNDSKGCGGVMRAAPAALWSDDPAVVFDVAAMSAAVTHGHPSGYLSAGALAMLVHGLLRGVPLRPALDAVRAHLARWERHEETSAALDAAIALAASGPPTPERVETLGTGAVGESALAIAVYAALAADNLNAALLLSVNHSGDSDSTGAVCGNIVGALYGEDAIDQGWLSQLELRDVIERLANDALAEFGPTPPNNGEWVFRYPAAKPAV</sequence>
<comment type="cofactor">
    <cofactor evidence="3">
        <name>Mg(2+)</name>
        <dbReference type="ChEBI" id="CHEBI:18420"/>
    </cofactor>
    <text evidence="3">Binds 2 magnesium ions per subunit.</text>
</comment>